<dbReference type="CDD" id="cd12284">
    <property type="entry name" value="RRM2_RBM23_RBM39"/>
    <property type="match status" value="1"/>
</dbReference>
<evidence type="ECO:0000256" key="2">
    <source>
        <dbReference type="ARBA" id="ARBA00022737"/>
    </source>
</evidence>
<dbReference type="SUPFAM" id="SSF54928">
    <property type="entry name" value="RNA-binding domain, RBD"/>
    <property type="match status" value="2"/>
</dbReference>
<feature type="region of interest" description="Disordered" evidence="5">
    <location>
        <begin position="344"/>
        <end position="370"/>
    </location>
</feature>
<dbReference type="InterPro" id="IPR006509">
    <property type="entry name" value="RBM39_SF"/>
</dbReference>
<evidence type="ECO:0000256" key="5">
    <source>
        <dbReference type="SAM" id="MobiDB-lite"/>
    </source>
</evidence>
<feature type="region of interest" description="Disordered" evidence="5">
    <location>
        <begin position="80"/>
        <end position="135"/>
    </location>
</feature>
<feature type="compositionally biased region" description="Basic and acidic residues" evidence="5">
    <location>
        <begin position="80"/>
        <end position="95"/>
    </location>
</feature>
<protein>
    <recommendedName>
        <fullName evidence="6">RRM domain-containing protein</fullName>
    </recommendedName>
</protein>
<evidence type="ECO:0000259" key="6">
    <source>
        <dbReference type="PROSITE" id="PS50102"/>
    </source>
</evidence>
<dbReference type="AlphaFoldDB" id="A0A9P6U8W6"/>
<evidence type="ECO:0000256" key="3">
    <source>
        <dbReference type="ARBA" id="ARBA00022884"/>
    </source>
</evidence>
<dbReference type="NCBIfam" id="TIGR01622">
    <property type="entry name" value="SF-CC1"/>
    <property type="match status" value="1"/>
</dbReference>
<evidence type="ECO:0000313" key="8">
    <source>
        <dbReference type="Proteomes" id="UP000807716"/>
    </source>
</evidence>
<dbReference type="EMBL" id="JAAAJB010000134">
    <property type="protein sequence ID" value="KAG0264635.1"/>
    <property type="molecule type" value="Genomic_DNA"/>
</dbReference>
<dbReference type="PROSITE" id="PS50102">
    <property type="entry name" value="RRM"/>
    <property type="match status" value="3"/>
</dbReference>
<keyword evidence="1" id="KW-0597">Phosphoprotein</keyword>
<name>A0A9P6U8W6_9FUNG</name>
<proteinExistence type="predicted"/>
<dbReference type="Gene3D" id="3.30.70.330">
    <property type="match status" value="3"/>
</dbReference>
<dbReference type="SMART" id="SM00360">
    <property type="entry name" value="RRM"/>
    <property type="match status" value="3"/>
</dbReference>
<dbReference type="Pfam" id="PF15519">
    <property type="entry name" value="RBM39linker"/>
    <property type="match status" value="1"/>
</dbReference>
<dbReference type="CDD" id="cd12283">
    <property type="entry name" value="RRM1_RBM39_like"/>
    <property type="match status" value="1"/>
</dbReference>
<dbReference type="GO" id="GO:0006397">
    <property type="term" value="P:mRNA processing"/>
    <property type="evidence" value="ECO:0007669"/>
    <property type="project" value="InterPro"/>
</dbReference>
<dbReference type="InterPro" id="IPR035979">
    <property type="entry name" value="RBD_domain_sf"/>
</dbReference>
<dbReference type="PANTHER" id="PTHR48036">
    <property type="entry name" value="SPLICING FACTOR (PAD-1), PUTATIVE (AFU_ORTHOLOGUE AFUA_1G15810)-RELATED"/>
    <property type="match status" value="1"/>
</dbReference>
<dbReference type="GO" id="GO:0003723">
    <property type="term" value="F:RNA binding"/>
    <property type="evidence" value="ECO:0007669"/>
    <property type="project" value="UniProtKB-UniRule"/>
</dbReference>
<reference evidence="7" key="1">
    <citation type="journal article" date="2020" name="Fungal Divers.">
        <title>Resolving the Mortierellaceae phylogeny through synthesis of multi-gene phylogenetics and phylogenomics.</title>
        <authorList>
            <person name="Vandepol N."/>
            <person name="Liber J."/>
            <person name="Desiro A."/>
            <person name="Na H."/>
            <person name="Kennedy M."/>
            <person name="Barry K."/>
            <person name="Grigoriev I.V."/>
            <person name="Miller A.N."/>
            <person name="O'Donnell K."/>
            <person name="Stajich J.E."/>
            <person name="Bonito G."/>
        </authorList>
    </citation>
    <scope>NUCLEOTIDE SEQUENCE</scope>
    <source>
        <strain evidence="7">BC1065</strain>
    </source>
</reference>
<gene>
    <name evidence="7" type="ORF">DFQ27_001087</name>
</gene>
<organism evidence="7 8">
    <name type="scientific">Actinomortierella ambigua</name>
    <dbReference type="NCBI Taxonomy" id="1343610"/>
    <lineage>
        <taxon>Eukaryota</taxon>
        <taxon>Fungi</taxon>
        <taxon>Fungi incertae sedis</taxon>
        <taxon>Mucoromycota</taxon>
        <taxon>Mortierellomycotina</taxon>
        <taxon>Mortierellomycetes</taxon>
        <taxon>Mortierellales</taxon>
        <taxon>Mortierellaceae</taxon>
        <taxon>Actinomortierella</taxon>
    </lineage>
</organism>
<feature type="domain" description="RRM" evidence="6">
    <location>
        <begin position="138"/>
        <end position="215"/>
    </location>
</feature>
<sequence length="490" mass="54373">MNYDTIEAMVDAPYRKETASKMDDPYRSRYDEIRNQMLQILRTKAVNGTDLENVVAHDRLMSENTDTLLETGADYRDDYRDSRDYARYRDSDYRRPSSRSRSPPPRRRSPPRRSGGSSRHRRRRSPSPPVDEASCDRRTVFVMQLSARARPSDLEDFFSQAGRVRAARVIEDRVTGRSKGVGYVEFYEEESVAKAIALTGQKILGIPVIAKHTESEKNRLAAQAAAEGQQEVVPVPEQPKPAPIDISQHRLYVGSVNFDLNENDLREVLDPFGPIEFINLHRDPVTGKSKGFAFVQYRNAEDAKVALQEMNGYELAGRPLKVDSAGYHITSQQRIDIMHKLMARGESPQSSPTTVPAPGLSPSSTPAPAPAPALVPTAAASTFVPPPLVVGPSRAVLLKNMFSDEDKTDANWAPELAEDIKDEAQKSGQVVHIQIEEETQGDVFLKFDSIASASAAVQALGGRFFAGKQIVASFFPEILYNARFPKAANL</sequence>
<evidence type="ECO:0000313" key="7">
    <source>
        <dbReference type="EMBL" id="KAG0264635.1"/>
    </source>
</evidence>
<accession>A0A9P6U8W6</accession>
<keyword evidence="8" id="KW-1185">Reference proteome</keyword>
<feature type="domain" description="RRM" evidence="6">
    <location>
        <begin position="249"/>
        <end position="327"/>
    </location>
</feature>
<dbReference type="InterPro" id="IPR012677">
    <property type="entry name" value="Nucleotide-bd_a/b_plait_sf"/>
</dbReference>
<dbReference type="CDD" id="cd12285">
    <property type="entry name" value="RRM3_RBM39_like"/>
    <property type="match status" value="1"/>
</dbReference>
<keyword evidence="3 4" id="KW-0694">RNA-binding</keyword>
<evidence type="ECO:0000256" key="4">
    <source>
        <dbReference type="PROSITE-ProRule" id="PRU00176"/>
    </source>
</evidence>
<dbReference type="InterPro" id="IPR029123">
    <property type="entry name" value="RBM39_linker"/>
</dbReference>
<dbReference type="Proteomes" id="UP000807716">
    <property type="component" value="Unassembled WGS sequence"/>
</dbReference>
<comment type="caution">
    <text evidence="7">The sequence shown here is derived from an EMBL/GenBank/DDBJ whole genome shotgun (WGS) entry which is preliminary data.</text>
</comment>
<evidence type="ECO:0000256" key="1">
    <source>
        <dbReference type="ARBA" id="ARBA00022553"/>
    </source>
</evidence>
<dbReference type="GO" id="GO:0005634">
    <property type="term" value="C:nucleus"/>
    <property type="evidence" value="ECO:0007669"/>
    <property type="project" value="InterPro"/>
</dbReference>
<dbReference type="Pfam" id="PF00076">
    <property type="entry name" value="RRM_1"/>
    <property type="match status" value="3"/>
</dbReference>
<dbReference type="OrthoDB" id="5411533at2759"/>
<dbReference type="InterPro" id="IPR000504">
    <property type="entry name" value="RRM_dom"/>
</dbReference>
<feature type="domain" description="RRM" evidence="6">
    <location>
        <begin position="394"/>
        <end position="477"/>
    </location>
</feature>
<keyword evidence="2" id="KW-0677">Repeat</keyword>